<dbReference type="Proteomes" id="UP001163321">
    <property type="component" value="Chromosome 12"/>
</dbReference>
<dbReference type="EMBL" id="CM047591">
    <property type="protein sequence ID" value="KAI9918497.1"/>
    <property type="molecule type" value="Genomic_DNA"/>
</dbReference>
<comment type="caution">
    <text evidence="1">The sequence shown here is derived from an EMBL/GenBank/DDBJ whole genome shotgun (WGS) entry which is preliminary data.</text>
</comment>
<evidence type="ECO:0000313" key="2">
    <source>
        <dbReference type="Proteomes" id="UP001163321"/>
    </source>
</evidence>
<protein>
    <submittedName>
        <fullName evidence="1">Uncharacterized protein</fullName>
    </submittedName>
</protein>
<accession>A0ACC0WIT4</accession>
<evidence type="ECO:0000313" key="1">
    <source>
        <dbReference type="EMBL" id="KAI9918497.1"/>
    </source>
</evidence>
<proteinExistence type="predicted"/>
<sequence length="206" mass="23236">MVLAQFRANRVWTLGFCNGRVLPRIGHRILDIVPEGSVRSHPVFRNEPPAKIHPSTLDVTLTNSYLDVGSSVHAKFFDEREIGSDFFTKDENVGRTEERPNEGKHGSKKHHPGQDGRSSLQCAIDDEKQGVVKGSKYSTYTFVLGGRTHAQCTHVWYQTMGRILSDQETKTFVTRSDVLSNIPSKRMQKDPFAVFSYLENAIEAQD</sequence>
<gene>
    <name evidence="1" type="ORF">PsorP6_011396</name>
</gene>
<reference evidence="1 2" key="1">
    <citation type="journal article" date="2022" name="bioRxiv">
        <title>The genome of the oomycete Peronosclerospora sorghi, a cosmopolitan pathogen of maize and sorghum, is inflated with dispersed pseudogenes.</title>
        <authorList>
            <person name="Fletcher K."/>
            <person name="Martin F."/>
            <person name="Isakeit T."/>
            <person name="Cavanaugh K."/>
            <person name="Magill C."/>
            <person name="Michelmore R."/>
        </authorList>
    </citation>
    <scope>NUCLEOTIDE SEQUENCE [LARGE SCALE GENOMIC DNA]</scope>
    <source>
        <strain evidence="1">P6</strain>
    </source>
</reference>
<name>A0ACC0WIT4_9STRA</name>
<organism evidence="1 2">
    <name type="scientific">Peronosclerospora sorghi</name>
    <dbReference type="NCBI Taxonomy" id="230839"/>
    <lineage>
        <taxon>Eukaryota</taxon>
        <taxon>Sar</taxon>
        <taxon>Stramenopiles</taxon>
        <taxon>Oomycota</taxon>
        <taxon>Peronosporomycetes</taxon>
        <taxon>Peronosporales</taxon>
        <taxon>Peronosporaceae</taxon>
        <taxon>Peronosclerospora</taxon>
    </lineage>
</organism>
<keyword evidence="2" id="KW-1185">Reference proteome</keyword>